<name>A0A518HI89_9BACT</name>
<gene>
    <name evidence="2" type="ORF">Enr13x_03630</name>
</gene>
<proteinExistence type="predicted"/>
<sequence>MESGGAGAETAEKRVSADFDRFKFNLSEPAMPSLPPPGGTRHGLSIE</sequence>
<organism evidence="2 3">
    <name type="scientific">Stieleria neptunia</name>
    <dbReference type="NCBI Taxonomy" id="2527979"/>
    <lineage>
        <taxon>Bacteria</taxon>
        <taxon>Pseudomonadati</taxon>
        <taxon>Planctomycetota</taxon>
        <taxon>Planctomycetia</taxon>
        <taxon>Pirellulales</taxon>
        <taxon>Pirellulaceae</taxon>
        <taxon>Stieleria</taxon>
    </lineage>
</organism>
<protein>
    <submittedName>
        <fullName evidence="2">Uncharacterized protein</fullName>
    </submittedName>
</protein>
<keyword evidence="3" id="KW-1185">Reference proteome</keyword>
<reference evidence="2 3" key="1">
    <citation type="submission" date="2019-03" db="EMBL/GenBank/DDBJ databases">
        <title>Deep-cultivation of Planctomycetes and their phenomic and genomic characterization uncovers novel biology.</title>
        <authorList>
            <person name="Wiegand S."/>
            <person name="Jogler M."/>
            <person name="Boedeker C."/>
            <person name="Pinto D."/>
            <person name="Vollmers J."/>
            <person name="Rivas-Marin E."/>
            <person name="Kohn T."/>
            <person name="Peeters S.H."/>
            <person name="Heuer A."/>
            <person name="Rast P."/>
            <person name="Oberbeckmann S."/>
            <person name="Bunk B."/>
            <person name="Jeske O."/>
            <person name="Meyerdierks A."/>
            <person name="Storesund J.E."/>
            <person name="Kallscheuer N."/>
            <person name="Luecker S."/>
            <person name="Lage O.M."/>
            <person name="Pohl T."/>
            <person name="Merkel B.J."/>
            <person name="Hornburger P."/>
            <person name="Mueller R.-W."/>
            <person name="Bruemmer F."/>
            <person name="Labrenz M."/>
            <person name="Spormann A.M."/>
            <person name="Op den Camp H."/>
            <person name="Overmann J."/>
            <person name="Amann R."/>
            <person name="Jetten M.S.M."/>
            <person name="Mascher T."/>
            <person name="Medema M.H."/>
            <person name="Devos D.P."/>
            <person name="Kaster A.-K."/>
            <person name="Ovreas L."/>
            <person name="Rohde M."/>
            <person name="Galperin M.Y."/>
            <person name="Jogler C."/>
        </authorList>
    </citation>
    <scope>NUCLEOTIDE SEQUENCE [LARGE SCALE GENOMIC DNA]</scope>
    <source>
        <strain evidence="2 3">Enr13</strain>
    </source>
</reference>
<evidence type="ECO:0000313" key="3">
    <source>
        <dbReference type="Proteomes" id="UP000319004"/>
    </source>
</evidence>
<evidence type="ECO:0000313" key="2">
    <source>
        <dbReference type="EMBL" id="QDV40557.1"/>
    </source>
</evidence>
<dbReference type="AlphaFoldDB" id="A0A518HI89"/>
<dbReference type="KEGG" id="snep:Enr13x_03630"/>
<evidence type="ECO:0000256" key="1">
    <source>
        <dbReference type="SAM" id="MobiDB-lite"/>
    </source>
</evidence>
<dbReference type="EMBL" id="CP037423">
    <property type="protein sequence ID" value="QDV40557.1"/>
    <property type="molecule type" value="Genomic_DNA"/>
</dbReference>
<feature type="region of interest" description="Disordered" evidence="1">
    <location>
        <begin position="27"/>
        <end position="47"/>
    </location>
</feature>
<accession>A0A518HI89</accession>
<dbReference type="Proteomes" id="UP000319004">
    <property type="component" value="Chromosome"/>
</dbReference>